<comment type="similarity">
    <text evidence="2">Belongs to the TPPP family.</text>
</comment>
<feature type="signal peptide" evidence="5">
    <location>
        <begin position="1"/>
        <end position="26"/>
    </location>
</feature>
<evidence type="ECO:0000256" key="1">
    <source>
        <dbReference type="ARBA" id="ARBA00004496"/>
    </source>
</evidence>
<dbReference type="AlphaFoldDB" id="A0A8J7NF06"/>
<accession>A0A8J7NF06</accession>
<dbReference type="EMBL" id="JAAWVO010004385">
    <property type="protein sequence ID" value="MBN3312125.1"/>
    <property type="molecule type" value="Genomic_DNA"/>
</dbReference>
<sequence length="428" mass="48503">DSHRMVQHYVFLVLVFLLSLAWFSTAHEIPTLTTLEELNQTEYGHHFPRHGLKLLHWFVQSAIKTDNERVDMVFDPRMRLFGFHQYHNHQLRLPLLNNSLSYQVVGDLDTQNHPGARALPWYIKQDYLYVRSQYFSVSELQKANWKDSESETCSELFSKGTSLEVKTNSNGHAQMTWSHLPWAENDQWVGLYADDSKSNDDRLAWHNVSTQRGVFQTAVDMNPGLQIRLLKDKTHSLFNGEELDEAFIATMAESMANLAEVESTFKKFAVHGDAKATGNEMTGKNFVKLCKDCQVIDGKTVTSTDADIVFSKVKSKSRVITFEQFTQALAELAPKRFKGKSQEEALQEMYKLIVGKEPANVGVTKTAKTGALDRLTDTSKFTGSHKERFDESGKGKGKAGREELHDTSGYVGAYKGQGTYEQKVKEGK</sequence>
<feature type="chain" id="PRO_5035242553" evidence="5">
    <location>
        <begin position="27"/>
        <end position="428"/>
    </location>
</feature>
<evidence type="ECO:0000256" key="5">
    <source>
        <dbReference type="SAM" id="SignalP"/>
    </source>
</evidence>
<evidence type="ECO:0000313" key="7">
    <source>
        <dbReference type="Proteomes" id="UP000736164"/>
    </source>
</evidence>
<comment type="caution">
    <text evidence="6">The sequence shown here is derived from an EMBL/GenBank/DDBJ whole genome shotgun (WGS) entry which is preliminary data.</text>
</comment>
<dbReference type="GO" id="GO:0005874">
    <property type="term" value="C:microtubule"/>
    <property type="evidence" value="ECO:0007669"/>
    <property type="project" value="TreeGrafter"/>
</dbReference>
<dbReference type="PANTHER" id="PTHR12932">
    <property type="entry name" value="P25 ALPHA-RELATED"/>
    <property type="match status" value="1"/>
</dbReference>
<protein>
    <submittedName>
        <fullName evidence="6">TPPP3 protein</fullName>
    </submittedName>
</protein>
<organism evidence="6 7">
    <name type="scientific">Atractosteus spatula</name>
    <name type="common">Alligator gar</name>
    <name type="synonym">Lepisosteus spatula</name>
    <dbReference type="NCBI Taxonomy" id="7917"/>
    <lineage>
        <taxon>Eukaryota</taxon>
        <taxon>Metazoa</taxon>
        <taxon>Chordata</taxon>
        <taxon>Craniata</taxon>
        <taxon>Vertebrata</taxon>
        <taxon>Euteleostomi</taxon>
        <taxon>Actinopterygii</taxon>
        <taxon>Neopterygii</taxon>
        <taxon>Holostei</taxon>
        <taxon>Semionotiformes</taxon>
        <taxon>Lepisosteidae</taxon>
        <taxon>Atractosteus</taxon>
    </lineage>
</organism>
<dbReference type="GO" id="GO:0001578">
    <property type="term" value="P:microtubule bundle formation"/>
    <property type="evidence" value="ECO:0007669"/>
    <property type="project" value="TreeGrafter"/>
</dbReference>
<dbReference type="GO" id="GO:0032273">
    <property type="term" value="P:positive regulation of protein polymerization"/>
    <property type="evidence" value="ECO:0007669"/>
    <property type="project" value="TreeGrafter"/>
</dbReference>
<feature type="non-terminal residue" evidence="6">
    <location>
        <position position="428"/>
    </location>
</feature>
<dbReference type="Proteomes" id="UP000736164">
    <property type="component" value="Unassembled WGS sequence"/>
</dbReference>
<dbReference type="SUPFAM" id="SSF47473">
    <property type="entry name" value="EF-hand"/>
    <property type="match status" value="1"/>
</dbReference>
<keyword evidence="3" id="KW-0963">Cytoplasm</keyword>
<feature type="compositionally biased region" description="Basic and acidic residues" evidence="4">
    <location>
        <begin position="384"/>
        <end position="406"/>
    </location>
</feature>
<dbReference type="InterPro" id="IPR008907">
    <property type="entry name" value="TPP/p25"/>
</dbReference>
<dbReference type="GO" id="GO:0015631">
    <property type="term" value="F:tubulin binding"/>
    <property type="evidence" value="ECO:0007669"/>
    <property type="project" value="InterPro"/>
</dbReference>
<evidence type="ECO:0000313" key="6">
    <source>
        <dbReference type="EMBL" id="MBN3312125.1"/>
    </source>
</evidence>
<dbReference type="Gene3D" id="1.10.238.10">
    <property type="entry name" value="EF-hand"/>
    <property type="match status" value="1"/>
</dbReference>
<proteinExistence type="inferred from homology"/>
<name>A0A8J7NF06_ATRSP</name>
<comment type="subcellular location">
    <subcellularLocation>
        <location evidence="1">Cytoplasm</location>
    </subcellularLocation>
</comment>
<reference evidence="6" key="1">
    <citation type="journal article" date="2021" name="Cell">
        <title>Tracing the genetic footprints of vertebrate landing in non-teleost ray-finned fishes.</title>
        <authorList>
            <person name="Bi X."/>
            <person name="Wang K."/>
            <person name="Yang L."/>
            <person name="Pan H."/>
            <person name="Jiang H."/>
            <person name="Wei Q."/>
            <person name="Fang M."/>
            <person name="Yu H."/>
            <person name="Zhu C."/>
            <person name="Cai Y."/>
            <person name="He Y."/>
            <person name="Gan X."/>
            <person name="Zeng H."/>
            <person name="Yu D."/>
            <person name="Zhu Y."/>
            <person name="Jiang H."/>
            <person name="Qiu Q."/>
            <person name="Yang H."/>
            <person name="Zhang Y.E."/>
            <person name="Wang W."/>
            <person name="Zhu M."/>
            <person name="He S."/>
            <person name="Zhang G."/>
        </authorList>
    </citation>
    <scope>NUCLEOTIDE SEQUENCE</scope>
    <source>
        <strain evidence="6">Allg_001</strain>
    </source>
</reference>
<dbReference type="InterPro" id="IPR011992">
    <property type="entry name" value="EF-hand-dom_pair"/>
</dbReference>
<feature type="region of interest" description="Disordered" evidence="4">
    <location>
        <begin position="382"/>
        <end position="412"/>
    </location>
</feature>
<dbReference type="Pfam" id="PF05517">
    <property type="entry name" value="p25-alpha"/>
    <property type="match status" value="1"/>
</dbReference>
<dbReference type="PANTHER" id="PTHR12932:SF24">
    <property type="entry name" value="TUBULIN POLYMERIZATION-PROMOTING PROTEIN FAMILY MEMBER 2"/>
    <property type="match status" value="1"/>
</dbReference>
<keyword evidence="5" id="KW-0732">Signal</keyword>
<dbReference type="FunFam" id="1.10.238.10:FF:000057">
    <property type="entry name" value="Tubulin polymerization-promoting protein family member 3"/>
    <property type="match status" value="1"/>
</dbReference>
<keyword evidence="7" id="KW-1185">Reference proteome</keyword>
<dbReference type="GO" id="GO:0046785">
    <property type="term" value="P:microtubule polymerization"/>
    <property type="evidence" value="ECO:0007669"/>
    <property type="project" value="InterPro"/>
</dbReference>
<gene>
    <name evidence="6" type="primary">Tppp3_0</name>
    <name evidence="6" type="ORF">GTO95_0008545</name>
</gene>
<evidence type="ECO:0000256" key="2">
    <source>
        <dbReference type="ARBA" id="ARBA00010994"/>
    </source>
</evidence>
<evidence type="ECO:0000256" key="4">
    <source>
        <dbReference type="SAM" id="MobiDB-lite"/>
    </source>
</evidence>
<feature type="non-terminal residue" evidence="6">
    <location>
        <position position="1"/>
    </location>
</feature>
<evidence type="ECO:0000256" key="3">
    <source>
        <dbReference type="ARBA" id="ARBA00022490"/>
    </source>
</evidence>
<dbReference type="GO" id="GO:0005737">
    <property type="term" value="C:cytoplasm"/>
    <property type="evidence" value="ECO:0007669"/>
    <property type="project" value="UniProtKB-SubCell"/>
</dbReference>